<dbReference type="RefSeq" id="WP_425493690.1">
    <property type="nucleotide sequence ID" value="NZ_JAJGAK010000001.1"/>
</dbReference>
<dbReference type="InterPro" id="IPR041657">
    <property type="entry name" value="HTH_17"/>
</dbReference>
<proteinExistence type="predicted"/>
<dbReference type="Pfam" id="PF12728">
    <property type="entry name" value="HTH_17"/>
    <property type="match status" value="1"/>
</dbReference>
<dbReference type="InterPro" id="IPR036388">
    <property type="entry name" value="WH-like_DNA-bd_sf"/>
</dbReference>
<protein>
    <submittedName>
        <fullName evidence="2">Helix-turn-helix domain-containing protein</fullName>
    </submittedName>
</protein>
<evidence type="ECO:0000313" key="2">
    <source>
        <dbReference type="EMBL" id="MCC8361697.1"/>
    </source>
</evidence>
<dbReference type="Gene3D" id="1.10.10.10">
    <property type="entry name" value="Winged helix-like DNA-binding domain superfamily/Winged helix DNA-binding domain"/>
    <property type="match status" value="1"/>
</dbReference>
<comment type="caution">
    <text evidence="2">The sequence shown here is derived from an EMBL/GenBank/DDBJ whole genome shotgun (WGS) entry which is preliminary data.</text>
</comment>
<dbReference type="InterPro" id="IPR009061">
    <property type="entry name" value="DNA-bd_dom_put_sf"/>
</dbReference>
<evidence type="ECO:0000259" key="1">
    <source>
        <dbReference type="Pfam" id="PF12728"/>
    </source>
</evidence>
<organism evidence="2 3">
    <name type="scientific">Noviluteimonas lactosilytica</name>
    <dbReference type="NCBI Taxonomy" id="2888523"/>
    <lineage>
        <taxon>Bacteria</taxon>
        <taxon>Pseudomonadati</taxon>
        <taxon>Pseudomonadota</taxon>
        <taxon>Gammaproteobacteria</taxon>
        <taxon>Lysobacterales</taxon>
        <taxon>Lysobacteraceae</taxon>
        <taxon>Noviluteimonas</taxon>
    </lineage>
</organism>
<dbReference type="Proteomes" id="UP001165293">
    <property type="component" value="Unassembled WGS sequence"/>
</dbReference>
<accession>A0ABS8JDR9</accession>
<evidence type="ECO:0000313" key="3">
    <source>
        <dbReference type="Proteomes" id="UP001165293"/>
    </source>
</evidence>
<keyword evidence="3" id="KW-1185">Reference proteome</keyword>
<gene>
    <name evidence="2" type="ORF">LK996_01180</name>
</gene>
<dbReference type="EMBL" id="JAJGAK010000001">
    <property type="protein sequence ID" value="MCC8361697.1"/>
    <property type="molecule type" value="Genomic_DNA"/>
</dbReference>
<dbReference type="SUPFAM" id="SSF46955">
    <property type="entry name" value="Putative DNA-binding domain"/>
    <property type="match status" value="1"/>
</dbReference>
<sequence length="65" mass="7629">MNELNTLTARELASRLNRSAATLERWRRLRVGPPFYRIRGRVAYDPADVARWIEQQKTSTAEGRR</sequence>
<feature type="domain" description="Helix-turn-helix" evidence="1">
    <location>
        <begin position="7"/>
        <end position="56"/>
    </location>
</feature>
<name>A0ABS8JDR9_9GAMM</name>
<reference evidence="2" key="1">
    <citation type="submission" date="2021-10" db="EMBL/GenBank/DDBJ databases">
        <authorList>
            <person name="Lyu M."/>
            <person name="Wang X."/>
            <person name="Meng X."/>
            <person name="Xu K."/>
        </authorList>
    </citation>
    <scope>NUCLEOTIDE SEQUENCE</scope>
    <source>
        <strain evidence="2">A6</strain>
    </source>
</reference>